<accession>A0A8T3CAU3</accession>
<evidence type="ECO:0000313" key="2">
    <source>
        <dbReference type="Proteomes" id="UP000829720"/>
    </source>
</evidence>
<organism evidence="1 2">
    <name type="scientific">Albula goreensis</name>
    <dbReference type="NCBI Taxonomy" id="1534307"/>
    <lineage>
        <taxon>Eukaryota</taxon>
        <taxon>Metazoa</taxon>
        <taxon>Chordata</taxon>
        <taxon>Craniata</taxon>
        <taxon>Vertebrata</taxon>
        <taxon>Euteleostomi</taxon>
        <taxon>Actinopterygii</taxon>
        <taxon>Neopterygii</taxon>
        <taxon>Teleostei</taxon>
        <taxon>Albuliformes</taxon>
        <taxon>Albulidae</taxon>
        <taxon>Albula</taxon>
    </lineage>
</organism>
<protein>
    <submittedName>
        <fullName evidence="1">Uncharacterized protein</fullName>
    </submittedName>
</protein>
<evidence type="ECO:0000313" key="1">
    <source>
        <dbReference type="EMBL" id="KAI1881936.1"/>
    </source>
</evidence>
<name>A0A8T3CAU3_9TELE</name>
<reference evidence="1" key="1">
    <citation type="submission" date="2021-01" db="EMBL/GenBank/DDBJ databases">
        <authorList>
            <person name="Zahm M."/>
            <person name="Roques C."/>
            <person name="Cabau C."/>
            <person name="Klopp C."/>
            <person name="Donnadieu C."/>
            <person name="Jouanno E."/>
            <person name="Lampietro C."/>
            <person name="Louis A."/>
            <person name="Herpin A."/>
            <person name="Echchiki A."/>
            <person name="Berthelot C."/>
            <person name="Parey E."/>
            <person name="Roest-Crollius H."/>
            <person name="Braasch I."/>
            <person name="Postlethwait J."/>
            <person name="Bobe J."/>
            <person name="Montfort J."/>
            <person name="Bouchez O."/>
            <person name="Begum T."/>
            <person name="Mejri S."/>
            <person name="Adams A."/>
            <person name="Chen W.-J."/>
            <person name="Guiguen Y."/>
        </authorList>
    </citation>
    <scope>NUCLEOTIDE SEQUENCE</scope>
    <source>
        <tissue evidence="1">Blood</tissue>
    </source>
</reference>
<comment type="caution">
    <text evidence="1">The sequence shown here is derived from an EMBL/GenBank/DDBJ whole genome shotgun (WGS) entry which is preliminary data.</text>
</comment>
<sequence length="93" mass="10619">MALPPRRSLNWGRINQPLGVEPGPRPSRNSHIFIRAPCLLPVAHMQITRTAQALAMSYVLPRQEAGRMYVCISPLDGRRTLKRSDYRQERALL</sequence>
<dbReference type="AlphaFoldDB" id="A0A8T3CAU3"/>
<proteinExistence type="predicted"/>
<dbReference type="Proteomes" id="UP000829720">
    <property type="component" value="Unassembled WGS sequence"/>
</dbReference>
<keyword evidence="2" id="KW-1185">Reference proteome</keyword>
<dbReference type="EMBL" id="JAERUA010000025">
    <property type="protein sequence ID" value="KAI1881936.1"/>
    <property type="molecule type" value="Genomic_DNA"/>
</dbReference>
<gene>
    <name evidence="1" type="ORF">AGOR_G00244830</name>
</gene>